<comment type="caution">
    <text evidence="3">The sequence shown here is derived from an EMBL/GenBank/DDBJ whole genome shotgun (WGS) entry which is preliminary data.</text>
</comment>
<feature type="signal peptide" evidence="1">
    <location>
        <begin position="1"/>
        <end position="40"/>
    </location>
</feature>
<dbReference type="eggNOG" id="ENOG5032EYX">
    <property type="taxonomic scope" value="Bacteria"/>
</dbReference>
<dbReference type="AlphaFoldDB" id="R1ICC0"/>
<dbReference type="OrthoDB" id="3968810at2"/>
<evidence type="ECO:0000313" key="4">
    <source>
        <dbReference type="Proteomes" id="UP000014139"/>
    </source>
</evidence>
<name>R1ICC0_9PSEU</name>
<evidence type="ECO:0000256" key="1">
    <source>
        <dbReference type="SAM" id="SignalP"/>
    </source>
</evidence>
<accession>R1ICC0</accession>
<dbReference type="RefSeq" id="WP_003056766.1">
    <property type="nucleotide sequence ID" value="NZ_AOUO01000024.1"/>
</dbReference>
<dbReference type="PATRIC" id="fig|1292037.4.peg.442"/>
<dbReference type="EMBL" id="AOUO01000024">
    <property type="protein sequence ID" value="EOD70181.1"/>
    <property type="molecule type" value="Genomic_DNA"/>
</dbReference>
<keyword evidence="4" id="KW-1185">Reference proteome</keyword>
<dbReference type="Pfam" id="PF21311">
    <property type="entry name" value="Phage_RBD_prop"/>
    <property type="match status" value="1"/>
</dbReference>
<proteinExistence type="predicted"/>
<feature type="domain" description="P68 RBP/TagC-like beta-propeller" evidence="2">
    <location>
        <begin position="78"/>
        <end position="328"/>
    </location>
</feature>
<gene>
    <name evidence="3" type="ORF">H480_02239</name>
</gene>
<protein>
    <submittedName>
        <fullName evidence="3">Teichoic acid biosynthesis protein C</fullName>
    </submittedName>
</protein>
<reference evidence="3 4" key="1">
    <citation type="submission" date="2013-02" db="EMBL/GenBank/DDBJ databases">
        <title>Draft genome sequence of Amycolatopsis vancoresmycina strain DSM 44592T.</title>
        <authorList>
            <person name="Kumar S."/>
            <person name="Kaur N."/>
            <person name="Kaur C."/>
            <person name="Raghava G.P.S."/>
            <person name="Mayilraj S."/>
        </authorList>
    </citation>
    <scope>NUCLEOTIDE SEQUENCE [LARGE SCALE GENOMIC DNA]</scope>
    <source>
        <strain evidence="3 4">DSM 44592</strain>
    </source>
</reference>
<evidence type="ECO:0000313" key="3">
    <source>
        <dbReference type="EMBL" id="EOD70181.1"/>
    </source>
</evidence>
<dbReference type="InterPro" id="IPR048799">
    <property type="entry name" value="P68_RBP_TagC-like_beta-prop"/>
</dbReference>
<feature type="chain" id="PRO_5039241060" evidence="1">
    <location>
        <begin position="41"/>
        <end position="335"/>
    </location>
</feature>
<dbReference type="PROSITE" id="PS51318">
    <property type="entry name" value="TAT"/>
    <property type="match status" value="1"/>
</dbReference>
<organism evidence="3 4">
    <name type="scientific">Amycolatopsis vancoresmycina DSM 44592</name>
    <dbReference type="NCBI Taxonomy" id="1292037"/>
    <lineage>
        <taxon>Bacteria</taxon>
        <taxon>Bacillati</taxon>
        <taxon>Actinomycetota</taxon>
        <taxon>Actinomycetes</taxon>
        <taxon>Pseudonocardiales</taxon>
        <taxon>Pseudonocardiaceae</taxon>
        <taxon>Amycolatopsis</taxon>
    </lineage>
</organism>
<evidence type="ECO:0000259" key="2">
    <source>
        <dbReference type="Pfam" id="PF21311"/>
    </source>
</evidence>
<keyword evidence="1" id="KW-0732">Signal</keyword>
<sequence length="335" mass="35679">MPQNPHPLPAARALSRRSLFRATAATAVTAAALGAGAAFAGTASAADPEGIPVSPYFDITKPSSDLFRSKMLHESHHVMQGFAFDNVNRRLFIVQAQNGTSGDDLCINQVSFSGELLGSMHVAHAGHGVSIGVEPVGTASYIWMECDADGTTTDARGTALARFKFVDGGTPSVKKFLTGSKTITCATDPVYQRIAVRRSEGGQMWYSVYPLASAAAGDFTKPLVHFPQPALSTTSVVFQGYTILGSSLYTLDGSGHADAADIDSCVTRIDMNTGTVQDRDITRAGSTLVYREPEGMAVYRTADGETRLFLGFGSRSSLDNINRYANIFYKNVLVG</sequence>
<dbReference type="Proteomes" id="UP000014139">
    <property type="component" value="Unassembled WGS sequence"/>
</dbReference>
<dbReference type="InterPro" id="IPR006311">
    <property type="entry name" value="TAT_signal"/>
</dbReference>